<comment type="caution">
    <text evidence="1">The sequence shown here is derived from an EMBL/GenBank/DDBJ whole genome shotgun (WGS) entry which is preliminary data.</text>
</comment>
<protein>
    <submittedName>
        <fullName evidence="1">Uncharacterized protein</fullName>
    </submittedName>
</protein>
<dbReference type="Proteomes" id="UP000290289">
    <property type="component" value="Chromosome 5"/>
</dbReference>
<reference evidence="1 2" key="1">
    <citation type="submission" date="2018-10" db="EMBL/GenBank/DDBJ databases">
        <title>A high-quality apple genome assembly.</title>
        <authorList>
            <person name="Hu J."/>
        </authorList>
    </citation>
    <scope>NUCLEOTIDE SEQUENCE [LARGE SCALE GENOMIC DNA]</scope>
    <source>
        <strain evidence="2">cv. HFTH1</strain>
        <tissue evidence="1">Young leaf</tissue>
    </source>
</reference>
<feature type="non-terminal residue" evidence="1">
    <location>
        <position position="1"/>
    </location>
</feature>
<dbReference type="EMBL" id="RDQH01000331">
    <property type="protein sequence ID" value="RXH97547.1"/>
    <property type="molecule type" value="Genomic_DNA"/>
</dbReference>
<dbReference type="AlphaFoldDB" id="A0A498JRK8"/>
<accession>A0A498JRK8</accession>
<gene>
    <name evidence="1" type="ORF">DVH24_007893</name>
</gene>
<evidence type="ECO:0000313" key="2">
    <source>
        <dbReference type="Proteomes" id="UP000290289"/>
    </source>
</evidence>
<name>A0A498JRK8_MALDO</name>
<proteinExistence type="predicted"/>
<organism evidence="1 2">
    <name type="scientific">Malus domestica</name>
    <name type="common">Apple</name>
    <name type="synonym">Pyrus malus</name>
    <dbReference type="NCBI Taxonomy" id="3750"/>
    <lineage>
        <taxon>Eukaryota</taxon>
        <taxon>Viridiplantae</taxon>
        <taxon>Streptophyta</taxon>
        <taxon>Embryophyta</taxon>
        <taxon>Tracheophyta</taxon>
        <taxon>Spermatophyta</taxon>
        <taxon>Magnoliopsida</taxon>
        <taxon>eudicotyledons</taxon>
        <taxon>Gunneridae</taxon>
        <taxon>Pentapetalae</taxon>
        <taxon>rosids</taxon>
        <taxon>fabids</taxon>
        <taxon>Rosales</taxon>
        <taxon>Rosaceae</taxon>
        <taxon>Amygdaloideae</taxon>
        <taxon>Maleae</taxon>
        <taxon>Malus</taxon>
    </lineage>
</organism>
<sequence length="60" mass="7163">HNHNHNHHIAREPNSQARVSLLLLNSRVKPTTYMQQPPMPYMQQLPMPYMQQPPYQVPIY</sequence>
<keyword evidence="2" id="KW-1185">Reference proteome</keyword>
<evidence type="ECO:0000313" key="1">
    <source>
        <dbReference type="EMBL" id="RXH97547.1"/>
    </source>
</evidence>